<gene>
    <name evidence="1" type="ORF">LSAT_V11C300111120</name>
</gene>
<proteinExistence type="predicted"/>
<dbReference type="Gene3D" id="3.80.10.10">
    <property type="entry name" value="Ribonuclease Inhibitor"/>
    <property type="match status" value="1"/>
</dbReference>
<dbReference type="Gene3D" id="1.20.1280.50">
    <property type="match status" value="1"/>
</dbReference>
<name>A0A9R1W6A0_LACSA</name>
<dbReference type="PANTHER" id="PTHR38926">
    <property type="entry name" value="F-BOX DOMAIN CONTAINING PROTEIN, EXPRESSED"/>
    <property type="match status" value="1"/>
</dbReference>
<evidence type="ECO:0000313" key="2">
    <source>
        <dbReference type="Proteomes" id="UP000235145"/>
    </source>
</evidence>
<dbReference type="InterPro" id="IPR032675">
    <property type="entry name" value="LRR_dom_sf"/>
</dbReference>
<keyword evidence="2" id="KW-1185">Reference proteome</keyword>
<accession>A0A9R1W6A0</accession>
<sequence length="301" mass="34986">MEFSGEKEMSKKGVVVSIDEKPSEWRTWEGLHPDILASIFLRLAVEEISRCVPLVCKPWMEVASGPYCWIDIDIQAWCRRCNRSLRAVNRAVNKLIRRSNFTVERLFVYRMGSSGFLSVVNCPCLKVLEVPLSRFTDTLVLNHLKPLPNLRVLNINYCSKISAKGLAAFGNQCKSLLHLKRNLPPQRYWPVDNSEAKTIADTMPNLQRIELCFGSFSDWGLSEILTKCKSLTHLDIRGCWNVKLNGDLKKMCGKLECFQIHPSDFSEQDQLRLFYRYWKVNENETDLFVELQTYWNEIRIR</sequence>
<dbReference type="Proteomes" id="UP000235145">
    <property type="component" value="Unassembled WGS sequence"/>
</dbReference>
<dbReference type="InterPro" id="IPR001611">
    <property type="entry name" value="Leu-rich_rpt"/>
</dbReference>
<dbReference type="SUPFAM" id="SSF81383">
    <property type="entry name" value="F-box domain"/>
    <property type="match status" value="1"/>
</dbReference>
<dbReference type="Pfam" id="PF13516">
    <property type="entry name" value="LRR_6"/>
    <property type="match status" value="1"/>
</dbReference>
<evidence type="ECO:0000313" key="1">
    <source>
        <dbReference type="EMBL" id="KAJ0218203.1"/>
    </source>
</evidence>
<evidence type="ECO:0008006" key="3">
    <source>
        <dbReference type="Google" id="ProtNLM"/>
    </source>
</evidence>
<reference evidence="1 2" key="1">
    <citation type="journal article" date="2017" name="Nat. Commun.">
        <title>Genome assembly with in vitro proximity ligation data and whole-genome triplication in lettuce.</title>
        <authorList>
            <person name="Reyes-Chin-Wo S."/>
            <person name="Wang Z."/>
            <person name="Yang X."/>
            <person name="Kozik A."/>
            <person name="Arikit S."/>
            <person name="Song C."/>
            <person name="Xia L."/>
            <person name="Froenicke L."/>
            <person name="Lavelle D.O."/>
            <person name="Truco M.J."/>
            <person name="Xia R."/>
            <person name="Zhu S."/>
            <person name="Xu C."/>
            <person name="Xu H."/>
            <person name="Xu X."/>
            <person name="Cox K."/>
            <person name="Korf I."/>
            <person name="Meyers B.C."/>
            <person name="Michelmore R.W."/>
        </authorList>
    </citation>
    <scope>NUCLEOTIDE SEQUENCE [LARGE SCALE GENOMIC DNA]</scope>
    <source>
        <strain evidence="2">cv. Salinas</strain>
        <tissue evidence="1">Seedlings</tissue>
    </source>
</reference>
<dbReference type="InterPro" id="IPR036047">
    <property type="entry name" value="F-box-like_dom_sf"/>
</dbReference>
<dbReference type="EMBL" id="NBSK02000003">
    <property type="protein sequence ID" value="KAJ0218203.1"/>
    <property type="molecule type" value="Genomic_DNA"/>
</dbReference>
<dbReference type="AlphaFoldDB" id="A0A9R1W6A0"/>
<dbReference type="OrthoDB" id="550575at2759"/>
<comment type="caution">
    <text evidence="1">The sequence shown here is derived from an EMBL/GenBank/DDBJ whole genome shotgun (WGS) entry which is preliminary data.</text>
</comment>
<protein>
    <recommendedName>
        <fullName evidence="3">F-box domain-containing protein</fullName>
    </recommendedName>
</protein>
<dbReference type="PANTHER" id="PTHR38926:SF81">
    <property type="entry name" value="F-BOX DOMAIN-CONTAINING PROTEIN"/>
    <property type="match status" value="1"/>
</dbReference>
<dbReference type="SUPFAM" id="SSF52047">
    <property type="entry name" value="RNI-like"/>
    <property type="match status" value="1"/>
</dbReference>
<organism evidence="1 2">
    <name type="scientific">Lactuca sativa</name>
    <name type="common">Garden lettuce</name>
    <dbReference type="NCBI Taxonomy" id="4236"/>
    <lineage>
        <taxon>Eukaryota</taxon>
        <taxon>Viridiplantae</taxon>
        <taxon>Streptophyta</taxon>
        <taxon>Embryophyta</taxon>
        <taxon>Tracheophyta</taxon>
        <taxon>Spermatophyta</taxon>
        <taxon>Magnoliopsida</taxon>
        <taxon>eudicotyledons</taxon>
        <taxon>Gunneridae</taxon>
        <taxon>Pentapetalae</taxon>
        <taxon>asterids</taxon>
        <taxon>campanulids</taxon>
        <taxon>Asterales</taxon>
        <taxon>Asteraceae</taxon>
        <taxon>Cichorioideae</taxon>
        <taxon>Cichorieae</taxon>
        <taxon>Lactucinae</taxon>
        <taxon>Lactuca</taxon>
    </lineage>
</organism>